<reference evidence="2" key="2">
    <citation type="submission" date="2020-09" db="EMBL/GenBank/DDBJ databases">
        <authorList>
            <person name="Sun Q."/>
            <person name="Zhou Y."/>
        </authorList>
    </citation>
    <scope>NUCLEOTIDE SEQUENCE</scope>
    <source>
        <strain evidence="2">CGMCC 4.7278</strain>
    </source>
</reference>
<keyword evidence="3" id="KW-1185">Reference proteome</keyword>
<gene>
    <name evidence="2" type="ORF">GCM10011591_37560</name>
</gene>
<dbReference type="Proteomes" id="UP000612956">
    <property type="component" value="Unassembled WGS sequence"/>
</dbReference>
<sequence length="130" mass="13874">MGAALSKTPDNPGLAVKNHVKPLPNPCWDGNEKSSGPRYLRVGYWITGLPVGRVSEEFLAIQEAWKRNGWQVDSSIPSVSKAALPDGYGLQLQDAGKGDGSLSLTGFSPCVPESTIAELQPDPTTIERPS</sequence>
<protein>
    <submittedName>
        <fullName evidence="2">Uncharacterized protein</fullName>
    </submittedName>
</protein>
<evidence type="ECO:0000313" key="3">
    <source>
        <dbReference type="Proteomes" id="UP000612956"/>
    </source>
</evidence>
<dbReference type="RefSeq" id="WP_188830783.1">
    <property type="nucleotide sequence ID" value="NZ_BMMW01000004.1"/>
</dbReference>
<comment type="caution">
    <text evidence="2">The sequence shown here is derived from an EMBL/GenBank/DDBJ whole genome shotgun (WGS) entry which is preliminary data.</text>
</comment>
<dbReference type="EMBL" id="BMMW01000004">
    <property type="protein sequence ID" value="GGK61766.1"/>
    <property type="molecule type" value="Genomic_DNA"/>
</dbReference>
<reference evidence="2" key="1">
    <citation type="journal article" date="2014" name="Int. J. Syst. Evol. Microbiol.">
        <title>Complete genome sequence of Corynebacterium casei LMG S-19264T (=DSM 44701T), isolated from a smear-ripened cheese.</title>
        <authorList>
            <consortium name="US DOE Joint Genome Institute (JGI-PGF)"/>
            <person name="Walter F."/>
            <person name="Albersmeier A."/>
            <person name="Kalinowski J."/>
            <person name="Ruckert C."/>
        </authorList>
    </citation>
    <scope>NUCLEOTIDE SEQUENCE</scope>
    <source>
        <strain evidence="2">CGMCC 4.7278</strain>
    </source>
</reference>
<proteinExistence type="predicted"/>
<organism evidence="2 3">
    <name type="scientific">Nocardia camponoti</name>
    <dbReference type="NCBI Taxonomy" id="1616106"/>
    <lineage>
        <taxon>Bacteria</taxon>
        <taxon>Bacillati</taxon>
        <taxon>Actinomycetota</taxon>
        <taxon>Actinomycetes</taxon>
        <taxon>Mycobacteriales</taxon>
        <taxon>Nocardiaceae</taxon>
        <taxon>Nocardia</taxon>
    </lineage>
</organism>
<dbReference type="AlphaFoldDB" id="A0A917VC77"/>
<evidence type="ECO:0000313" key="2">
    <source>
        <dbReference type="EMBL" id="GGK61766.1"/>
    </source>
</evidence>
<feature type="region of interest" description="Disordered" evidence="1">
    <location>
        <begin position="1"/>
        <end position="33"/>
    </location>
</feature>
<evidence type="ECO:0000256" key="1">
    <source>
        <dbReference type="SAM" id="MobiDB-lite"/>
    </source>
</evidence>
<accession>A0A917VC77</accession>
<name>A0A917VC77_9NOCA</name>